<dbReference type="EMBL" id="HBEG01019997">
    <property type="protein sequence ID" value="CAD8356730.1"/>
    <property type="molecule type" value="Transcribed_RNA"/>
</dbReference>
<feature type="transmembrane region" description="Helical" evidence="1">
    <location>
        <begin position="98"/>
        <end position="116"/>
    </location>
</feature>
<organism evidence="2">
    <name type="scientific">Pyrodinium bahamense</name>
    <dbReference type="NCBI Taxonomy" id="73915"/>
    <lineage>
        <taxon>Eukaryota</taxon>
        <taxon>Sar</taxon>
        <taxon>Alveolata</taxon>
        <taxon>Dinophyceae</taxon>
        <taxon>Gonyaulacales</taxon>
        <taxon>Pyrocystaceae</taxon>
        <taxon>Pyrodinium</taxon>
    </lineage>
</organism>
<feature type="transmembrane region" description="Helical" evidence="1">
    <location>
        <begin position="47"/>
        <end position="64"/>
    </location>
</feature>
<reference evidence="2" key="1">
    <citation type="submission" date="2021-01" db="EMBL/GenBank/DDBJ databases">
        <authorList>
            <person name="Corre E."/>
            <person name="Pelletier E."/>
            <person name="Niang G."/>
            <person name="Scheremetjew M."/>
            <person name="Finn R."/>
            <person name="Kale V."/>
            <person name="Holt S."/>
            <person name="Cochrane G."/>
            <person name="Meng A."/>
            <person name="Brown T."/>
            <person name="Cohen L."/>
        </authorList>
    </citation>
    <scope>NUCLEOTIDE SEQUENCE</scope>
    <source>
        <strain evidence="2">Pbaha01</strain>
    </source>
</reference>
<keyword evidence="1" id="KW-0472">Membrane</keyword>
<dbReference type="AlphaFoldDB" id="A0A7S0AAK8"/>
<name>A0A7S0AAK8_9DINO</name>
<keyword evidence="1" id="KW-1133">Transmembrane helix</keyword>
<proteinExistence type="predicted"/>
<evidence type="ECO:0000256" key="1">
    <source>
        <dbReference type="SAM" id="Phobius"/>
    </source>
</evidence>
<feature type="transmembrane region" description="Helical" evidence="1">
    <location>
        <begin position="136"/>
        <end position="157"/>
    </location>
</feature>
<evidence type="ECO:0000313" key="2">
    <source>
        <dbReference type="EMBL" id="CAD8356730.1"/>
    </source>
</evidence>
<feature type="transmembrane region" description="Helical" evidence="1">
    <location>
        <begin position="267"/>
        <end position="290"/>
    </location>
</feature>
<protein>
    <submittedName>
        <fullName evidence="2">Uncharacterized protein</fullName>
    </submittedName>
</protein>
<keyword evidence="1" id="KW-0812">Transmembrane</keyword>
<gene>
    <name evidence="2" type="ORF">PBAH0796_LOCUS12097</name>
</gene>
<sequence>MVWSIFVWTVLPTGASLVVMLASGKSAAMWTASKVLSTPVRMGEMHFSLASVMTAVCLLLTTLSHSGLRRCEARAAASSRPESYDQQMRDVFHQGRNLYLSMLGLTLWALAWRLRVLHEAQQLTTSRPHTGARRSWFARSVYLILGLTALVIADVPLCRINYNLQLYSFVTPKKGKLLAMSRPCEGIMHSTAGGECADFCTQVRHLSEERLAAIKWARNWHILGRIAAEIFDESRGVEQGTGRIDALFAKKTCLEVLRSVDKSNEAVNYFCLTVAVLSFMFAFAALTSVFDEHPDNHTHVD</sequence>
<accession>A0A7S0AAK8</accession>